<dbReference type="GO" id="GO:0071972">
    <property type="term" value="F:peptidoglycan L,D-transpeptidase activity"/>
    <property type="evidence" value="ECO:0007669"/>
    <property type="project" value="TreeGrafter"/>
</dbReference>
<protein>
    <submittedName>
        <fullName evidence="19">Penicillin-binding protein 2</fullName>
    </submittedName>
</protein>
<dbReference type="RefSeq" id="WP_092471831.1">
    <property type="nucleotide sequence ID" value="NZ_FOOX01000009.1"/>
</dbReference>
<keyword evidence="7 16" id="KW-0812">Transmembrane</keyword>
<keyword evidence="5" id="KW-0997">Cell inner membrane</keyword>
<organism evidence="19 20">
    <name type="scientific">Desulfotruncus arcticus DSM 17038</name>
    <dbReference type="NCBI Taxonomy" id="1121424"/>
    <lineage>
        <taxon>Bacteria</taxon>
        <taxon>Bacillati</taxon>
        <taxon>Bacillota</taxon>
        <taxon>Clostridia</taxon>
        <taxon>Eubacteriales</taxon>
        <taxon>Desulfallaceae</taxon>
        <taxon>Desulfotruncus</taxon>
    </lineage>
</organism>
<dbReference type="Gene3D" id="3.90.1310.10">
    <property type="entry name" value="Penicillin-binding protein 2a (Domain 2)"/>
    <property type="match status" value="2"/>
</dbReference>
<dbReference type="GO" id="GO:0009252">
    <property type="term" value="P:peptidoglycan biosynthetic process"/>
    <property type="evidence" value="ECO:0007669"/>
    <property type="project" value="UniProtKB-KW"/>
</dbReference>
<feature type="compositionally biased region" description="Low complexity" evidence="15">
    <location>
        <begin position="879"/>
        <end position="901"/>
    </location>
</feature>
<evidence type="ECO:0000256" key="6">
    <source>
        <dbReference type="ARBA" id="ARBA00022670"/>
    </source>
</evidence>
<dbReference type="GO" id="GO:0008360">
    <property type="term" value="P:regulation of cell shape"/>
    <property type="evidence" value="ECO:0007669"/>
    <property type="project" value="UniProtKB-KW"/>
</dbReference>
<dbReference type="EMBL" id="FOOX01000009">
    <property type="protein sequence ID" value="SFG76512.1"/>
    <property type="molecule type" value="Genomic_DNA"/>
</dbReference>
<dbReference type="GO" id="GO:0009002">
    <property type="term" value="F:serine-type D-Ala-D-Ala carboxypeptidase activity"/>
    <property type="evidence" value="ECO:0007669"/>
    <property type="project" value="InterPro"/>
</dbReference>
<dbReference type="PANTHER" id="PTHR30627">
    <property type="entry name" value="PEPTIDOGLYCAN D,D-TRANSPEPTIDASE"/>
    <property type="match status" value="1"/>
</dbReference>
<evidence type="ECO:0000256" key="5">
    <source>
        <dbReference type="ARBA" id="ARBA00022519"/>
    </source>
</evidence>
<feature type="domain" description="Penicillin-binding protein dimerisation" evidence="18">
    <location>
        <begin position="53"/>
        <end position="353"/>
    </location>
</feature>
<evidence type="ECO:0000256" key="1">
    <source>
        <dbReference type="ARBA" id="ARBA00004167"/>
    </source>
</evidence>
<feature type="region of interest" description="Disordered" evidence="15">
    <location>
        <begin position="798"/>
        <end position="935"/>
    </location>
</feature>
<feature type="compositionally biased region" description="Low complexity" evidence="15">
    <location>
        <begin position="909"/>
        <end position="921"/>
    </location>
</feature>
<accession>A0A1I2UH78</accession>
<keyword evidence="8" id="KW-0378">Hydrolase</keyword>
<evidence type="ECO:0000256" key="15">
    <source>
        <dbReference type="SAM" id="MobiDB-lite"/>
    </source>
</evidence>
<evidence type="ECO:0000256" key="12">
    <source>
        <dbReference type="ARBA" id="ARBA00023136"/>
    </source>
</evidence>
<name>A0A1I2UH78_9FIRM</name>
<evidence type="ECO:0000256" key="7">
    <source>
        <dbReference type="ARBA" id="ARBA00022692"/>
    </source>
</evidence>
<evidence type="ECO:0000256" key="4">
    <source>
        <dbReference type="ARBA" id="ARBA00022475"/>
    </source>
</evidence>
<keyword evidence="12 16" id="KW-0472">Membrane</keyword>
<dbReference type="InterPro" id="IPR050515">
    <property type="entry name" value="Beta-lactam/transpept"/>
</dbReference>
<proteinExistence type="inferred from homology"/>
<feature type="compositionally biased region" description="Polar residues" evidence="15">
    <location>
        <begin position="836"/>
        <end position="858"/>
    </location>
</feature>
<dbReference type="GO" id="GO:0008658">
    <property type="term" value="F:penicillin binding"/>
    <property type="evidence" value="ECO:0007669"/>
    <property type="project" value="InterPro"/>
</dbReference>
<sequence length="935" mass="104243">MKKKIIESKIKFVLGGVFLVVLILIGRISFLQLVQTEEFRTLARNNYIRIVPIFAPRGEIFDRNGEKIVTNRPIYTVSVNDLNFEGTTYRLYLNRVGADTVQMADTLSWILAGDDETVAYFEQVSGNKLATYAKENGLDIAKEKDQEKIYTIKKQFIEEAIKGRAKEQKSLLEQGEKLEMAVVYNPSTAEELQRQNLTRFGVTLEKKTDTLSKLVAMLAQANVLQGQSAYEMEANVRSQIRENKVARPYEPVMVAEDVPLNIVVALREEQMELPGVVVDVQPVREYPHGELLTHVLGYVQNIKKEQYEQHKDEDYLMNDLFGQNGLEYVYEEQLRGEHGARQMEVDARSRPVRDLGLKPAVPGDDLVLTVDLDLQKATEQALAEGVARAQHAGYSLSRAGAAIVMDVHTGAILAMASYPSYNPGIFTGGLSATQWNDLQESGALLNRAISATYAPGSTFKMVTATAILQNNIVDPTYKISDPGYYKLGQGIFRDWQLSGHGLVDMRKAFEVSCDTYFYQFGLAAGVNNIARAAKDFGLGQKTGINLPGEMSGVVPTPEWKYEMVKSMLINYNDDFARVRELNQMIDEANDESRKQQLTRERDKELEEQLKNYEWELNWQKFETVNMSIGQGDNTYTPLQLVSYVSAIANGGTLYTPYVVERLVSPQGKVIQEVSPEVRHKVDIDPKNLEVIREGMHMVTLPPNGTASGAFNGFKQSAAAKTGTAEVLDAKGNKKGNHALFVAYSPYEKPEIAVVVVLEYGNSGSGYAGPIARQIMDAYYAEKDGKKDGDQQSTTNQVYGQETLTDPVIPDYPSIWPEVKQEKKTTTLDDEKLRYYNNRNSSIPQQPNQPTAQVNSDHLNSPAGQGEQQAPVEQPPAQQPPAQQQQQQPTEQQQPAEQEPPANQQPPPQENGQNQPQIPEQPGTTEPQGGVGDEQQ</sequence>
<comment type="subcellular location">
    <subcellularLocation>
        <location evidence="2">Cell membrane</location>
    </subcellularLocation>
    <subcellularLocation>
        <location evidence="1">Membrane</location>
        <topology evidence="1">Single-pass membrane protein</topology>
    </subcellularLocation>
</comment>
<dbReference type="Proteomes" id="UP000199337">
    <property type="component" value="Unassembled WGS sequence"/>
</dbReference>
<dbReference type="Gene3D" id="3.40.710.10">
    <property type="entry name" value="DD-peptidase/beta-lactamase superfamily"/>
    <property type="match status" value="1"/>
</dbReference>
<dbReference type="InterPro" id="IPR001460">
    <property type="entry name" value="PCN-bd_Tpept"/>
</dbReference>
<keyword evidence="4" id="KW-1003">Cell membrane</keyword>
<evidence type="ECO:0000256" key="13">
    <source>
        <dbReference type="ARBA" id="ARBA00023316"/>
    </source>
</evidence>
<feature type="compositionally biased region" description="Basic and acidic residues" evidence="15">
    <location>
        <begin position="818"/>
        <end position="833"/>
    </location>
</feature>
<dbReference type="GO" id="GO:0071555">
    <property type="term" value="P:cell wall organization"/>
    <property type="evidence" value="ECO:0007669"/>
    <property type="project" value="UniProtKB-KW"/>
</dbReference>
<keyword evidence="14" id="KW-0175">Coiled coil</keyword>
<dbReference type="InterPro" id="IPR017790">
    <property type="entry name" value="Penicillin-binding_protein_2"/>
</dbReference>
<evidence type="ECO:0000256" key="10">
    <source>
        <dbReference type="ARBA" id="ARBA00022984"/>
    </source>
</evidence>
<keyword evidence="11 16" id="KW-1133">Transmembrane helix</keyword>
<evidence type="ECO:0000256" key="16">
    <source>
        <dbReference type="SAM" id="Phobius"/>
    </source>
</evidence>
<evidence type="ECO:0000256" key="14">
    <source>
        <dbReference type="SAM" id="Coils"/>
    </source>
</evidence>
<dbReference type="AlphaFoldDB" id="A0A1I2UH78"/>
<gene>
    <name evidence="19" type="ORF">SAMN05660649_02624</name>
</gene>
<keyword evidence="10" id="KW-0573">Peptidoglycan synthesis</keyword>
<dbReference type="OrthoDB" id="9804124at2"/>
<evidence type="ECO:0000313" key="19">
    <source>
        <dbReference type="EMBL" id="SFG76512.1"/>
    </source>
</evidence>
<feature type="coiled-coil region" evidence="14">
    <location>
        <begin position="571"/>
        <end position="615"/>
    </location>
</feature>
<dbReference type="GO" id="GO:0005886">
    <property type="term" value="C:plasma membrane"/>
    <property type="evidence" value="ECO:0007669"/>
    <property type="project" value="UniProtKB-SubCell"/>
</dbReference>
<dbReference type="GO" id="GO:0006508">
    <property type="term" value="P:proteolysis"/>
    <property type="evidence" value="ECO:0007669"/>
    <property type="project" value="UniProtKB-KW"/>
</dbReference>
<dbReference type="Pfam" id="PF00905">
    <property type="entry name" value="Transpeptidase"/>
    <property type="match status" value="1"/>
</dbReference>
<keyword evidence="20" id="KW-1185">Reference proteome</keyword>
<evidence type="ECO:0000259" key="17">
    <source>
        <dbReference type="Pfam" id="PF00905"/>
    </source>
</evidence>
<dbReference type="PANTHER" id="PTHR30627:SF2">
    <property type="entry name" value="PEPTIDOGLYCAN D,D-TRANSPEPTIDASE MRDA"/>
    <property type="match status" value="1"/>
</dbReference>
<evidence type="ECO:0000256" key="3">
    <source>
        <dbReference type="ARBA" id="ARBA00007171"/>
    </source>
</evidence>
<evidence type="ECO:0000313" key="20">
    <source>
        <dbReference type="Proteomes" id="UP000199337"/>
    </source>
</evidence>
<dbReference type="STRING" id="341036.SAMN05660649_02624"/>
<dbReference type="SUPFAM" id="SSF56519">
    <property type="entry name" value="Penicillin binding protein dimerisation domain"/>
    <property type="match status" value="1"/>
</dbReference>
<keyword evidence="6" id="KW-0645">Protease</keyword>
<keyword evidence="13" id="KW-0961">Cell wall biogenesis/degradation</keyword>
<evidence type="ECO:0000256" key="8">
    <source>
        <dbReference type="ARBA" id="ARBA00022801"/>
    </source>
</evidence>
<dbReference type="SUPFAM" id="SSF56601">
    <property type="entry name" value="beta-lactamase/transpeptidase-like"/>
    <property type="match status" value="1"/>
</dbReference>
<evidence type="ECO:0000256" key="9">
    <source>
        <dbReference type="ARBA" id="ARBA00022960"/>
    </source>
</evidence>
<dbReference type="NCBIfam" id="TIGR03423">
    <property type="entry name" value="pbp2_mrdA"/>
    <property type="match status" value="1"/>
</dbReference>
<evidence type="ECO:0000256" key="2">
    <source>
        <dbReference type="ARBA" id="ARBA00004236"/>
    </source>
</evidence>
<dbReference type="InterPro" id="IPR012338">
    <property type="entry name" value="Beta-lactam/transpept-like"/>
</dbReference>
<keyword evidence="9" id="KW-0133">Cell shape</keyword>
<evidence type="ECO:0000256" key="11">
    <source>
        <dbReference type="ARBA" id="ARBA00022989"/>
    </source>
</evidence>
<dbReference type="Pfam" id="PF03717">
    <property type="entry name" value="PBP_dimer"/>
    <property type="match status" value="1"/>
</dbReference>
<evidence type="ECO:0000259" key="18">
    <source>
        <dbReference type="Pfam" id="PF03717"/>
    </source>
</evidence>
<dbReference type="InterPro" id="IPR005311">
    <property type="entry name" value="PBP_dimer"/>
</dbReference>
<dbReference type="InterPro" id="IPR036138">
    <property type="entry name" value="PBP_dimer_sf"/>
</dbReference>
<feature type="compositionally biased region" description="Low complexity" evidence="15">
    <location>
        <begin position="862"/>
        <end position="871"/>
    </location>
</feature>
<reference evidence="20" key="1">
    <citation type="submission" date="2016-10" db="EMBL/GenBank/DDBJ databases">
        <authorList>
            <person name="Varghese N."/>
            <person name="Submissions S."/>
        </authorList>
    </citation>
    <scope>NUCLEOTIDE SEQUENCE [LARGE SCALE GENOMIC DNA]</scope>
    <source>
        <strain evidence="20">DSM 17038</strain>
    </source>
</reference>
<feature type="transmembrane region" description="Helical" evidence="16">
    <location>
        <begin position="12"/>
        <end position="34"/>
    </location>
</feature>
<comment type="similarity">
    <text evidence="3">Belongs to the transpeptidase family.</text>
</comment>
<feature type="domain" description="Penicillin-binding protein transpeptidase" evidence="17">
    <location>
        <begin position="400"/>
        <end position="776"/>
    </location>
</feature>